<sequence length="74" mass="8464">MAHHYCITDTAAHGQEIFKTMIQFPNHGQLHAFSWSYPRVISSGESAILLMLSLTRYNLIIALEDFEKKRTIAV</sequence>
<dbReference type="Proteomes" id="UP000033924">
    <property type="component" value="Unassembled WGS sequence"/>
</dbReference>
<keyword evidence="2" id="KW-1185">Reference proteome</keyword>
<proteinExistence type="predicted"/>
<evidence type="ECO:0000313" key="2">
    <source>
        <dbReference type="Proteomes" id="UP000033924"/>
    </source>
</evidence>
<dbReference type="AlphaFoldDB" id="A0A0M2KG24"/>
<dbReference type="PATRIC" id="fig|65700.7.peg.2884"/>
<dbReference type="EMBL" id="JXNU01000003">
    <property type="protein sequence ID" value="KKF35896.1"/>
    <property type="molecule type" value="Genomic_DNA"/>
</dbReference>
<accession>A0A0M2KG24</accession>
<gene>
    <name evidence="1" type="ORF">SY86_11420</name>
</gene>
<protein>
    <submittedName>
        <fullName evidence="1">Uncharacterized protein</fullName>
    </submittedName>
</protein>
<organism evidence="1 2">
    <name type="scientific">Erwinia tracheiphila</name>
    <dbReference type="NCBI Taxonomy" id="65700"/>
    <lineage>
        <taxon>Bacteria</taxon>
        <taxon>Pseudomonadati</taxon>
        <taxon>Pseudomonadota</taxon>
        <taxon>Gammaproteobacteria</taxon>
        <taxon>Enterobacterales</taxon>
        <taxon>Erwiniaceae</taxon>
        <taxon>Erwinia</taxon>
    </lineage>
</organism>
<evidence type="ECO:0000313" key="1">
    <source>
        <dbReference type="EMBL" id="KKF35896.1"/>
    </source>
</evidence>
<comment type="caution">
    <text evidence="1">The sequence shown here is derived from an EMBL/GenBank/DDBJ whole genome shotgun (WGS) entry which is preliminary data.</text>
</comment>
<name>A0A0M2KG24_9GAMM</name>
<reference evidence="1 2" key="1">
    <citation type="submission" date="2015-01" db="EMBL/GenBank/DDBJ databases">
        <title>Erwinia tracheiphila.</title>
        <authorList>
            <person name="Shapiro L.R."/>
        </authorList>
    </citation>
    <scope>NUCLEOTIDE SEQUENCE [LARGE SCALE GENOMIC DNA]</scope>
    <source>
        <strain evidence="1 2">BuffGH</strain>
    </source>
</reference>